<dbReference type="InterPro" id="IPR052913">
    <property type="entry name" value="Glycopeptide_resist_protein"/>
</dbReference>
<dbReference type="Pfam" id="PF12229">
    <property type="entry name" value="PG_binding_4"/>
    <property type="match status" value="1"/>
</dbReference>
<evidence type="ECO:0000313" key="3">
    <source>
        <dbReference type="EMBL" id="OGC39888.1"/>
    </source>
</evidence>
<keyword evidence="1" id="KW-1133">Transmembrane helix</keyword>
<comment type="caution">
    <text evidence="3">The sequence shown here is derived from an EMBL/GenBank/DDBJ whole genome shotgun (WGS) entry which is preliminary data.</text>
</comment>
<gene>
    <name evidence="3" type="ORF">A2438_05170</name>
</gene>
<dbReference type="InterPro" id="IPR007391">
    <property type="entry name" value="Vancomycin_resist_VanW"/>
</dbReference>
<dbReference type="AlphaFoldDB" id="A0A1F4U4J1"/>
<proteinExistence type="predicted"/>
<dbReference type="PANTHER" id="PTHR35788:SF1">
    <property type="entry name" value="EXPORTED PROTEIN"/>
    <property type="match status" value="1"/>
</dbReference>
<dbReference type="Pfam" id="PF04294">
    <property type="entry name" value="VanW"/>
    <property type="match status" value="1"/>
</dbReference>
<dbReference type="PANTHER" id="PTHR35788">
    <property type="entry name" value="EXPORTED PROTEIN-RELATED"/>
    <property type="match status" value="1"/>
</dbReference>
<reference evidence="3 4" key="1">
    <citation type="journal article" date="2016" name="Nat. Commun.">
        <title>Thousands of microbial genomes shed light on interconnected biogeochemical processes in an aquifer system.</title>
        <authorList>
            <person name="Anantharaman K."/>
            <person name="Brown C.T."/>
            <person name="Hug L.A."/>
            <person name="Sharon I."/>
            <person name="Castelle C.J."/>
            <person name="Probst A.J."/>
            <person name="Thomas B.C."/>
            <person name="Singh A."/>
            <person name="Wilkins M.J."/>
            <person name="Karaoz U."/>
            <person name="Brodie E.L."/>
            <person name="Williams K.H."/>
            <person name="Hubbard S.S."/>
            <person name="Banfield J.F."/>
        </authorList>
    </citation>
    <scope>NUCLEOTIDE SEQUENCE [LARGE SCALE GENOMIC DNA]</scope>
</reference>
<dbReference type="InterPro" id="IPR022029">
    <property type="entry name" value="YoaR-like_PG-bd"/>
</dbReference>
<dbReference type="Proteomes" id="UP000179242">
    <property type="component" value="Unassembled WGS sequence"/>
</dbReference>
<dbReference type="EMBL" id="MEUJ01000005">
    <property type="protein sequence ID" value="OGC39888.1"/>
    <property type="molecule type" value="Genomic_DNA"/>
</dbReference>
<sequence length="447" mass="49724">MNNKFNLTVKVLSVVAVISLCFALFFLAVDFFGSRGRFPANSFIGKVDVSGLDKAEAVQRIKTTPVPAAFEPMVYFNASGETFAYSTQELGIYIKAEESVNNALSQANRGNYVEGLQKRIYKEVESFPLILDAEPAVLQTLLEDLATKVESVAQNASISLDEKTLAYNIVEDFPGRKLDIKKSIDECRSRLNESKNTFSLSLDYYELPRVTEYALRSAPPVHKLASFTTYYGTHDSPNRIHNIKLIASWLDNTLLLSDESFSLVKAIGNFSPERGFKQAYVISGGVLVPEYGGGTCQIGTTLYNAVALADLNVISRRNHSFYFSIYPFGRDATVYPGSSDFRFQNNTGAPILLKAEATGRLLRFAVYGTPTGKKVEFSEPAVYSLTSRGFVPSNRWAVLRSNSPFRTIVIRKVYDKTGKLLKEETITSFYKLYGDGTNVPIKRREGL</sequence>
<evidence type="ECO:0000313" key="4">
    <source>
        <dbReference type="Proteomes" id="UP000179242"/>
    </source>
</evidence>
<keyword evidence="1" id="KW-0812">Transmembrane</keyword>
<accession>A0A1F4U4J1</accession>
<keyword evidence="1" id="KW-0472">Membrane</keyword>
<feature type="domain" description="YoaR-like putative peptidoglycan binding" evidence="2">
    <location>
        <begin position="85"/>
        <end position="197"/>
    </location>
</feature>
<protein>
    <recommendedName>
        <fullName evidence="2">YoaR-like putative peptidoglycan binding domain-containing protein</fullName>
    </recommendedName>
</protein>
<evidence type="ECO:0000259" key="2">
    <source>
        <dbReference type="Pfam" id="PF12229"/>
    </source>
</evidence>
<feature type="transmembrane region" description="Helical" evidence="1">
    <location>
        <begin position="12"/>
        <end position="32"/>
    </location>
</feature>
<evidence type="ECO:0000256" key="1">
    <source>
        <dbReference type="SAM" id="Phobius"/>
    </source>
</evidence>
<name>A0A1F4U4J1_UNCSA</name>
<organism evidence="3 4">
    <name type="scientific">candidate division WOR-1 bacterium RIFOXYC2_FULL_46_14</name>
    <dbReference type="NCBI Taxonomy" id="1802587"/>
    <lineage>
        <taxon>Bacteria</taxon>
        <taxon>Bacillati</taxon>
        <taxon>Saganbacteria</taxon>
    </lineage>
</organism>